<evidence type="ECO:0000256" key="1">
    <source>
        <dbReference type="SAM" id="Coils"/>
    </source>
</evidence>
<accession>A0ABZ3CE73</accession>
<keyword evidence="3" id="KW-1185">Reference proteome</keyword>
<sequence>MKRMIYIPLIALVLSACGDPSIEQELEQANERNEELKGILQTEEVNLQKNTQRLEALKEDISKMKSVIGNPDINSYVDIVTEYAEEMESGLSEMDKLMAGNGDSEDLADMESDFEKISSDMIEAMEAYDDSASGIELDEYLERQHSAIQLANGEIRAALDTLGNGIKASNPALYEQGLEQLRSTHEYY</sequence>
<gene>
    <name evidence="2" type="ORF">RQP18_06670</name>
</gene>
<dbReference type="RefSeq" id="WP_342386975.1">
    <property type="nucleotide sequence ID" value="NZ_CP138333.2"/>
</dbReference>
<feature type="coiled-coil region" evidence="1">
    <location>
        <begin position="26"/>
        <end position="67"/>
    </location>
</feature>
<reference evidence="3" key="1">
    <citation type="submission" date="2023-10" db="EMBL/GenBank/DDBJ databases">
        <title>Genome analysis and identification of Salinococcus sp. Bachu38 nov., a PGPR from the rhizosphere of Tamarix.</title>
        <authorList>
            <person name="Liang Z."/>
            <person name="Zhang X."/>
            <person name="Jia J."/>
            <person name="Chen X."/>
            <person name="Wang Y."/>
            <person name="Wang Q."/>
            <person name="Wang R."/>
        </authorList>
    </citation>
    <scope>NUCLEOTIDE SEQUENCE [LARGE SCALE GENOMIC DNA]</scope>
    <source>
        <strain evidence="3">Bachu38</strain>
    </source>
</reference>
<keyword evidence="1" id="KW-0175">Coiled coil</keyword>
<evidence type="ECO:0000313" key="3">
    <source>
        <dbReference type="Proteomes" id="UP001455384"/>
    </source>
</evidence>
<evidence type="ECO:0000313" key="2">
    <source>
        <dbReference type="EMBL" id="WZX28378.1"/>
    </source>
</evidence>
<dbReference type="EMBL" id="CP138333">
    <property type="protein sequence ID" value="WZX28378.1"/>
    <property type="molecule type" value="Genomic_DNA"/>
</dbReference>
<organism evidence="2 3">
    <name type="scientific">Salinicoccus bachuensis</name>
    <dbReference type="NCBI Taxonomy" id="3136731"/>
    <lineage>
        <taxon>Bacteria</taxon>
        <taxon>Bacillati</taxon>
        <taxon>Bacillota</taxon>
        <taxon>Bacilli</taxon>
        <taxon>Bacillales</taxon>
        <taxon>Staphylococcaceae</taxon>
        <taxon>Salinicoccus</taxon>
    </lineage>
</organism>
<dbReference type="Proteomes" id="UP001455384">
    <property type="component" value="Chromosome"/>
</dbReference>
<protein>
    <recommendedName>
        <fullName evidence="4">Cell-wall binding lipoprotein</fullName>
    </recommendedName>
</protein>
<proteinExistence type="predicted"/>
<evidence type="ECO:0008006" key="4">
    <source>
        <dbReference type="Google" id="ProtNLM"/>
    </source>
</evidence>
<dbReference type="PROSITE" id="PS51257">
    <property type="entry name" value="PROKAR_LIPOPROTEIN"/>
    <property type="match status" value="1"/>
</dbReference>
<name>A0ABZ3CE73_9STAP</name>